<feature type="domain" description="Tlde1" evidence="1">
    <location>
        <begin position="6"/>
        <end position="97"/>
    </location>
</feature>
<name>A0ABS8K7X0_9BURK</name>
<comment type="caution">
    <text evidence="2">The sequence shown here is derived from an EMBL/GenBank/DDBJ whole genome shotgun (WGS) entry which is preliminary data.</text>
</comment>
<evidence type="ECO:0000313" key="2">
    <source>
        <dbReference type="EMBL" id="MCC8400846.1"/>
    </source>
</evidence>
<gene>
    <name evidence="2" type="ORF">LJ655_02865</name>
</gene>
<keyword evidence="3" id="KW-1185">Reference proteome</keyword>
<organism evidence="2 3">
    <name type="scientific">Paraburkholderia translucens</name>
    <dbReference type="NCBI Taxonomy" id="2886945"/>
    <lineage>
        <taxon>Bacteria</taxon>
        <taxon>Pseudomonadati</taxon>
        <taxon>Pseudomonadota</taxon>
        <taxon>Betaproteobacteria</taxon>
        <taxon>Burkholderiales</taxon>
        <taxon>Burkholderiaceae</taxon>
        <taxon>Paraburkholderia</taxon>
    </lineage>
</organism>
<dbReference type="InterPro" id="IPR021225">
    <property type="entry name" value="Tlde1_dom"/>
</dbReference>
<dbReference type="EMBL" id="JAJITC010000001">
    <property type="protein sequence ID" value="MCC8400846.1"/>
    <property type="molecule type" value="Genomic_DNA"/>
</dbReference>
<dbReference type="RefSeq" id="WP_268991319.1">
    <property type="nucleotide sequence ID" value="NZ_JAJITC010000001.1"/>
</dbReference>
<reference evidence="2 3" key="1">
    <citation type="submission" date="2021-11" db="EMBL/GenBank/DDBJ databases">
        <authorList>
            <person name="Oh E.-T."/>
            <person name="Kim S.-B."/>
        </authorList>
    </citation>
    <scope>NUCLEOTIDE SEQUENCE [LARGE SCALE GENOMIC DNA]</scope>
    <source>
        <strain evidence="2 3">MMS20-SJTN17</strain>
    </source>
</reference>
<dbReference type="Proteomes" id="UP001430614">
    <property type="component" value="Unassembled WGS sequence"/>
</dbReference>
<protein>
    <submittedName>
        <fullName evidence="2">DUF2778 domain-containing protein</fullName>
    </submittedName>
</protein>
<proteinExistence type="predicted"/>
<accession>A0ABS8K7X0</accession>
<sequence length="107" mass="11760">MLVYTGGYSGRGKGKDNHDMQYVRDIGPIPVGEYTIGAPFRHDHTGPYSMRLTPINGTNTHGRAGFMIHGDSIKEPGNASNGCIVLDPTIRMRIWNSGDRLLKVVHP</sequence>
<evidence type="ECO:0000313" key="3">
    <source>
        <dbReference type="Proteomes" id="UP001430614"/>
    </source>
</evidence>
<evidence type="ECO:0000259" key="1">
    <source>
        <dbReference type="Pfam" id="PF10908"/>
    </source>
</evidence>
<dbReference type="Pfam" id="PF10908">
    <property type="entry name" value="Tlde1_dom"/>
    <property type="match status" value="1"/>
</dbReference>